<gene>
    <name evidence="1" type="ordered locus">MCON_3560</name>
</gene>
<geneLocation type="plasmid" evidence="1 2">
    <name>pGP6</name>
</geneLocation>
<evidence type="ECO:0000313" key="2">
    <source>
        <dbReference type="Proteomes" id="UP000007807"/>
    </source>
</evidence>
<dbReference type="AlphaFoldDB" id="F4C0X4"/>
<evidence type="ECO:0000313" key="1">
    <source>
        <dbReference type="EMBL" id="AEB69771.1"/>
    </source>
</evidence>
<organism evidence="1 2">
    <name type="scientific">Methanothrix soehngenii (strain ATCC 5969 / DSM 3671 / JCM 10134 / NBRC 103675 / OCM 69 / GP-6)</name>
    <name type="common">Methanosaeta concilii</name>
    <dbReference type="NCBI Taxonomy" id="990316"/>
    <lineage>
        <taxon>Archaea</taxon>
        <taxon>Methanobacteriati</taxon>
        <taxon>Methanobacteriota</taxon>
        <taxon>Stenosarchaea group</taxon>
        <taxon>Methanomicrobia</taxon>
        <taxon>Methanotrichales</taxon>
        <taxon>Methanotrichaceae</taxon>
        <taxon>Methanothrix</taxon>
    </lineage>
</organism>
<dbReference type="RefSeq" id="WP_013729151.1">
    <property type="nucleotide sequence ID" value="NC_015430.1"/>
</dbReference>
<name>F4C0X4_METSG</name>
<sequence>MKLTREQNKNLLEAAEEFFDYSPCMHCKHYFDDEDEDSERFDEPSACDAFPDGIPEEIFFGRNLHKEPYPGDHGITFEQAD</sequence>
<keyword evidence="2" id="KW-1185">Reference proteome</keyword>
<dbReference type="EMBL" id="CP002566">
    <property type="protein sequence ID" value="AEB69771.1"/>
    <property type="molecule type" value="Genomic_DNA"/>
</dbReference>
<dbReference type="KEGG" id="mcj:MCON_3560"/>
<protein>
    <submittedName>
        <fullName evidence="1">Uncharacterized protein</fullName>
    </submittedName>
</protein>
<dbReference type="OrthoDB" id="139224at2157"/>
<proteinExistence type="predicted"/>
<dbReference type="Proteomes" id="UP000007807">
    <property type="component" value="Plasmid pGP6"/>
</dbReference>
<keyword evidence="1" id="KW-0614">Plasmid</keyword>
<accession>F4C0X4</accession>
<dbReference type="GeneID" id="10447623"/>
<dbReference type="InParanoid" id="F4C0X4"/>
<dbReference type="HOGENOM" id="CLU_2565728_0_0_2"/>
<reference evidence="1 2" key="1">
    <citation type="journal article" date="2011" name="J. Bacteriol.">
        <title>Complete genome sequence of Methanosaeta concilii, a specialist in aceticlastic methanogenesis.</title>
        <authorList>
            <person name="Barber R.D."/>
            <person name="Zhang L."/>
            <person name="Harnack M."/>
            <person name="Olson M.V."/>
            <person name="Kaul R."/>
            <person name="Ingram-Smith C."/>
            <person name="Smith K.S."/>
        </authorList>
    </citation>
    <scope>NUCLEOTIDE SEQUENCE [LARGE SCALE GENOMIC DNA]</scope>
    <source>
        <strain evidence="2">ATCC 5969 / DSM 3671 / JCM 10134 / NBRC 103675 / OCM 69 / GP-6</strain>
        <plasmid evidence="1 2">pGP6</plasmid>
    </source>
</reference>